<reference evidence="1" key="2">
    <citation type="submission" date="2020-11" db="EMBL/GenBank/DDBJ databases">
        <authorList>
            <person name="McCartney M.A."/>
            <person name="Auch B."/>
            <person name="Kono T."/>
            <person name="Mallez S."/>
            <person name="Becker A."/>
            <person name="Gohl D.M."/>
            <person name="Silverstein K.A.T."/>
            <person name="Koren S."/>
            <person name="Bechman K.B."/>
            <person name="Herman A."/>
            <person name="Abrahante J.E."/>
            <person name="Garbe J."/>
        </authorList>
    </citation>
    <scope>NUCLEOTIDE SEQUENCE</scope>
    <source>
        <strain evidence="1">Duluth1</strain>
        <tissue evidence="1">Whole animal</tissue>
    </source>
</reference>
<proteinExistence type="predicted"/>
<comment type="caution">
    <text evidence="1">The sequence shown here is derived from an EMBL/GenBank/DDBJ whole genome shotgun (WGS) entry which is preliminary data.</text>
</comment>
<organism evidence="1 2">
    <name type="scientific">Dreissena polymorpha</name>
    <name type="common">Zebra mussel</name>
    <name type="synonym">Mytilus polymorpha</name>
    <dbReference type="NCBI Taxonomy" id="45954"/>
    <lineage>
        <taxon>Eukaryota</taxon>
        <taxon>Metazoa</taxon>
        <taxon>Spiralia</taxon>
        <taxon>Lophotrochozoa</taxon>
        <taxon>Mollusca</taxon>
        <taxon>Bivalvia</taxon>
        <taxon>Autobranchia</taxon>
        <taxon>Heteroconchia</taxon>
        <taxon>Euheterodonta</taxon>
        <taxon>Imparidentia</taxon>
        <taxon>Neoheterodontei</taxon>
        <taxon>Myida</taxon>
        <taxon>Dreissenoidea</taxon>
        <taxon>Dreissenidae</taxon>
        <taxon>Dreissena</taxon>
    </lineage>
</organism>
<accession>A0A9D4D2I7</accession>
<dbReference type="EMBL" id="JAIWYP010000011">
    <property type="protein sequence ID" value="KAH3736979.1"/>
    <property type="molecule type" value="Genomic_DNA"/>
</dbReference>
<dbReference type="Proteomes" id="UP000828390">
    <property type="component" value="Unassembled WGS sequence"/>
</dbReference>
<evidence type="ECO:0000313" key="2">
    <source>
        <dbReference type="Proteomes" id="UP000828390"/>
    </source>
</evidence>
<sequence>MQASEHKCLRRLLRISSIEHKTNEYVRMIDAFVGTRTPSGDHQKMEDGLVWTRQQARLSVQGCAKGHARESSTSGHNKKNWMDNVKEWTHGRYTNGHPGH</sequence>
<keyword evidence="2" id="KW-1185">Reference proteome</keyword>
<dbReference type="AlphaFoldDB" id="A0A9D4D2I7"/>
<gene>
    <name evidence="1" type="ORF">DPMN_043555</name>
</gene>
<name>A0A9D4D2I7_DREPO</name>
<evidence type="ECO:0000313" key="1">
    <source>
        <dbReference type="EMBL" id="KAH3736979.1"/>
    </source>
</evidence>
<reference evidence="1" key="1">
    <citation type="journal article" date="2019" name="bioRxiv">
        <title>The Genome of the Zebra Mussel, Dreissena polymorpha: A Resource for Invasive Species Research.</title>
        <authorList>
            <person name="McCartney M.A."/>
            <person name="Auch B."/>
            <person name="Kono T."/>
            <person name="Mallez S."/>
            <person name="Zhang Y."/>
            <person name="Obille A."/>
            <person name="Becker A."/>
            <person name="Abrahante J.E."/>
            <person name="Garbe J."/>
            <person name="Badalamenti J.P."/>
            <person name="Herman A."/>
            <person name="Mangelson H."/>
            <person name="Liachko I."/>
            <person name="Sullivan S."/>
            <person name="Sone E.D."/>
            <person name="Koren S."/>
            <person name="Silverstein K.A.T."/>
            <person name="Beckman K.B."/>
            <person name="Gohl D.M."/>
        </authorList>
    </citation>
    <scope>NUCLEOTIDE SEQUENCE</scope>
    <source>
        <strain evidence="1">Duluth1</strain>
        <tissue evidence="1">Whole animal</tissue>
    </source>
</reference>
<protein>
    <submittedName>
        <fullName evidence="1">Uncharacterized protein</fullName>
    </submittedName>
</protein>